<dbReference type="InterPro" id="IPR023415">
    <property type="entry name" value="LDLR_class-A_CS"/>
</dbReference>
<keyword evidence="5" id="KW-0472">Membrane</keyword>
<dbReference type="InterPro" id="IPR036055">
    <property type="entry name" value="LDL_receptor-like_sf"/>
</dbReference>
<evidence type="ECO:0000256" key="8">
    <source>
        <dbReference type="ARBA" id="ARBA00023180"/>
    </source>
</evidence>
<evidence type="ECO:0000256" key="3">
    <source>
        <dbReference type="ARBA" id="ARBA00022583"/>
    </source>
</evidence>
<evidence type="ECO:0000256" key="2">
    <source>
        <dbReference type="ARBA" id="ARBA00022536"/>
    </source>
</evidence>
<keyword evidence="4" id="KW-0677">Repeat</keyword>
<evidence type="ECO:0000256" key="7">
    <source>
        <dbReference type="ARBA" id="ARBA00023170"/>
    </source>
</evidence>
<evidence type="ECO:0000256" key="9">
    <source>
        <dbReference type="PROSITE-ProRule" id="PRU00124"/>
    </source>
</evidence>
<organism evidence="10 11">
    <name type="scientific">Adineta steineri</name>
    <dbReference type="NCBI Taxonomy" id="433720"/>
    <lineage>
        <taxon>Eukaryota</taxon>
        <taxon>Metazoa</taxon>
        <taxon>Spiralia</taxon>
        <taxon>Gnathifera</taxon>
        <taxon>Rotifera</taxon>
        <taxon>Eurotatoria</taxon>
        <taxon>Bdelloidea</taxon>
        <taxon>Adinetida</taxon>
        <taxon>Adinetidae</taxon>
        <taxon>Adineta</taxon>
    </lineage>
</organism>
<dbReference type="InterPro" id="IPR050778">
    <property type="entry name" value="Cueball_EGF_LRP_Nidogen"/>
</dbReference>
<dbReference type="SUPFAM" id="SSF57424">
    <property type="entry name" value="LDL receptor-like module"/>
    <property type="match status" value="2"/>
</dbReference>
<evidence type="ECO:0000256" key="5">
    <source>
        <dbReference type="ARBA" id="ARBA00023136"/>
    </source>
</evidence>
<dbReference type="Gene3D" id="2.10.25.10">
    <property type="entry name" value="Laminin"/>
    <property type="match status" value="1"/>
</dbReference>
<dbReference type="EMBL" id="CAJOAY010011028">
    <property type="protein sequence ID" value="CAF4230652.1"/>
    <property type="molecule type" value="Genomic_DNA"/>
</dbReference>
<gene>
    <name evidence="10" type="ORF">OKA104_LOCUS42540</name>
</gene>
<proteinExistence type="predicted"/>
<dbReference type="GO" id="GO:0017147">
    <property type="term" value="F:Wnt-protein binding"/>
    <property type="evidence" value="ECO:0007669"/>
    <property type="project" value="TreeGrafter"/>
</dbReference>
<dbReference type="CDD" id="cd00112">
    <property type="entry name" value="LDLa"/>
    <property type="match status" value="1"/>
</dbReference>
<evidence type="ECO:0000256" key="1">
    <source>
        <dbReference type="ARBA" id="ARBA00004167"/>
    </source>
</evidence>
<keyword evidence="8" id="KW-0325">Glycoprotein</keyword>
<keyword evidence="2" id="KW-0245">EGF-like domain</keyword>
<dbReference type="Gene3D" id="2.120.10.30">
    <property type="entry name" value="TolB, C-terminal domain"/>
    <property type="match status" value="1"/>
</dbReference>
<dbReference type="SMART" id="SM00135">
    <property type="entry name" value="LY"/>
    <property type="match status" value="1"/>
</dbReference>
<reference evidence="10" key="1">
    <citation type="submission" date="2021-02" db="EMBL/GenBank/DDBJ databases">
        <authorList>
            <person name="Nowell W R."/>
        </authorList>
    </citation>
    <scope>NUCLEOTIDE SEQUENCE</scope>
</reference>
<evidence type="ECO:0000313" key="10">
    <source>
        <dbReference type="EMBL" id="CAF4230652.1"/>
    </source>
</evidence>
<comment type="caution">
    <text evidence="9">Lacks conserved residue(s) required for the propagation of feature annotation.</text>
</comment>
<dbReference type="AlphaFoldDB" id="A0A820DEE3"/>
<keyword evidence="6 9" id="KW-1015">Disulfide bond</keyword>
<dbReference type="InterPro" id="IPR000033">
    <property type="entry name" value="LDLR_classB_rpt"/>
</dbReference>
<evidence type="ECO:0000313" key="11">
    <source>
        <dbReference type="Proteomes" id="UP000663881"/>
    </source>
</evidence>
<dbReference type="GO" id="GO:0042813">
    <property type="term" value="F:Wnt receptor activity"/>
    <property type="evidence" value="ECO:0007669"/>
    <property type="project" value="TreeGrafter"/>
</dbReference>
<comment type="caution">
    <text evidence="10">The sequence shown here is derived from an EMBL/GenBank/DDBJ whole genome shotgun (WGS) entry which is preliminary data.</text>
</comment>
<dbReference type="InterPro" id="IPR011042">
    <property type="entry name" value="6-blade_b-propeller_TolB-like"/>
</dbReference>
<dbReference type="SMART" id="SM00192">
    <property type="entry name" value="LDLa"/>
    <property type="match status" value="2"/>
</dbReference>
<keyword evidence="3" id="KW-0254">Endocytosis</keyword>
<dbReference type="PANTHER" id="PTHR46513">
    <property type="entry name" value="VITELLOGENIN RECEPTOR-LIKE PROTEIN-RELATED-RELATED"/>
    <property type="match status" value="1"/>
</dbReference>
<feature type="non-terminal residue" evidence="10">
    <location>
        <position position="1"/>
    </location>
</feature>
<protein>
    <submittedName>
        <fullName evidence="10">Uncharacterized protein</fullName>
    </submittedName>
</protein>
<keyword evidence="7" id="KW-0675">Receptor</keyword>
<dbReference type="PROSITE" id="PS50068">
    <property type="entry name" value="LDLRA_2"/>
    <property type="match status" value="2"/>
</dbReference>
<feature type="non-terminal residue" evidence="10">
    <location>
        <position position="400"/>
    </location>
</feature>
<dbReference type="InterPro" id="IPR002172">
    <property type="entry name" value="LDrepeatLR_classA_rpt"/>
</dbReference>
<comment type="subcellular location">
    <subcellularLocation>
        <location evidence="1">Membrane</location>
        <topology evidence="1">Single-pass membrane protein</topology>
    </subcellularLocation>
</comment>
<evidence type="ECO:0000256" key="4">
    <source>
        <dbReference type="ARBA" id="ARBA00022737"/>
    </source>
</evidence>
<dbReference type="GO" id="GO:0005886">
    <property type="term" value="C:plasma membrane"/>
    <property type="evidence" value="ECO:0007669"/>
    <property type="project" value="TreeGrafter"/>
</dbReference>
<feature type="disulfide bond" evidence="9">
    <location>
        <begin position="309"/>
        <end position="324"/>
    </location>
</feature>
<evidence type="ECO:0000256" key="6">
    <source>
        <dbReference type="ARBA" id="ARBA00023157"/>
    </source>
</evidence>
<dbReference type="Proteomes" id="UP000663881">
    <property type="component" value="Unassembled WGS sequence"/>
</dbReference>
<accession>A0A820DEE3</accession>
<dbReference type="Gene3D" id="4.10.400.10">
    <property type="entry name" value="Low-density Lipoprotein Receptor"/>
    <property type="match status" value="2"/>
</dbReference>
<dbReference type="GO" id="GO:0006897">
    <property type="term" value="P:endocytosis"/>
    <property type="evidence" value="ECO:0007669"/>
    <property type="project" value="UniProtKB-KW"/>
</dbReference>
<sequence>LIIDGRDYTSIQSIAIDWLHRNIYFVNTRLQTIDVCRLNGSFCYTLLHQTISDYLPQRIILYPEKGLLFYTAISKSRAQHIVRLGMDGRNFKLFFTIKTTNDIQNVNYLRSLLTIDRINHYLHFYNGLDKIFILNMHGEILHIQYQTIHRFHSFKIFSDKMYKAFANISETNQSEFSINPKYALGTTLLEPGFISDSNRVLQNFYNKSSSFVSDSSLLNSLHNLYYYRYPLHMIDFIIIDSNEKKGIENRCNQCEQLCFPNTINQTEITCGCTQYYNLADDKRSCIPDCPEHFFNCQLSKKCIPFYQYCDGISSCIFNEDENNCQACNNTSSFHCSSSSKCITVADLCNNITDCLLGEDEHDIVCKHFCEWPSLNMCTNKYPNLCWDIEFYCDGQCVSIT</sequence>
<dbReference type="PROSITE" id="PS01209">
    <property type="entry name" value="LDLRA_1"/>
    <property type="match status" value="1"/>
</dbReference>
<dbReference type="SUPFAM" id="SSF63825">
    <property type="entry name" value="YWTD domain"/>
    <property type="match status" value="1"/>
</dbReference>
<dbReference type="GO" id="GO:0060070">
    <property type="term" value="P:canonical Wnt signaling pathway"/>
    <property type="evidence" value="ECO:0007669"/>
    <property type="project" value="TreeGrafter"/>
</dbReference>
<name>A0A820DEE3_9BILA</name>
<dbReference type="PANTHER" id="PTHR46513:SF13">
    <property type="entry name" value="EGF-LIKE DOMAIN-CONTAINING PROTEIN"/>
    <property type="match status" value="1"/>
</dbReference>